<dbReference type="GO" id="GO:0005737">
    <property type="term" value="C:cytoplasm"/>
    <property type="evidence" value="ECO:0007669"/>
    <property type="project" value="UniProtKB-SubCell"/>
</dbReference>
<feature type="domain" description="SAM-dependent methyltransferase TRM5/TYW2-type" evidence="4">
    <location>
        <begin position="97"/>
        <end position="418"/>
    </location>
</feature>
<keyword evidence="2 5" id="KW-0808">Transferase</keyword>
<accession>A0A5N7CIR7</accession>
<evidence type="ECO:0000256" key="1">
    <source>
        <dbReference type="ARBA" id="ARBA00049400"/>
    </source>
</evidence>
<evidence type="ECO:0000313" key="5">
    <source>
        <dbReference type="EMBL" id="KAE8394066.1"/>
    </source>
</evidence>
<name>A0A5N7CIR7_PETAA</name>
<dbReference type="PANTHER" id="PTHR23245:SF25">
    <property type="entry name" value="TRNA WYBUTOSINE-SYNTHESIZING PROTEIN 2 HOMOLOG"/>
    <property type="match status" value="1"/>
</dbReference>
<protein>
    <recommendedName>
        <fullName evidence="2">tRNA wybutosine-synthesizing protein 2</fullName>
        <shortName evidence="2">tRNA-yW-synthesizing protein 2</shortName>
    </recommendedName>
    <alternativeName>
        <fullName evidence="2">tRNA(Phe) (4-demethylwyosine(37)-C(7)) aminocarboxypropyltransferase</fullName>
    </alternativeName>
</protein>
<dbReference type="PROSITE" id="PS51684">
    <property type="entry name" value="SAM_MT_TRM5_TYW2"/>
    <property type="match status" value="1"/>
</dbReference>
<comment type="similarity">
    <text evidence="2">Belongs to the class I-like SAM-binding methyltransferase superfamily. TRM5/TYW2 family.</text>
</comment>
<comment type="function">
    <text evidence="2">S-adenosyl-L-methionine-dependent transferase that acts as a component of the wybutosine biosynthesis pathway. Wybutosine is a hyper modified guanosine with a tricyclic base found at the 3'-position adjacent to the anticodon of eukaryotic phenylalanine tRNA. Catalyzes the transfer of the alpha-amino-alpha-carboxypropyl (acp) group from S-adenosyl-L-methionine to the C-7 position of 4-demethylwyosine (imG-14) to produce wybutosine-86.</text>
</comment>
<dbReference type="GO" id="GO:0030488">
    <property type="term" value="P:tRNA methylation"/>
    <property type="evidence" value="ECO:0007669"/>
    <property type="project" value="TreeGrafter"/>
</dbReference>
<comment type="subcellular location">
    <subcellularLocation>
        <location evidence="2">Cytoplasm</location>
    </subcellularLocation>
</comment>
<proteinExistence type="inferred from homology"/>
<dbReference type="UniPathway" id="UPA00375"/>
<dbReference type="GO" id="GO:0102522">
    <property type="term" value="F:tRNA 4-demethylwyosine alpha-amino-alpha-carboxypropyltransferase activity"/>
    <property type="evidence" value="ECO:0007669"/>
    <property type="project" value="UniProtKB-EC"/>
</dbReference>
<dbReference type="GO" id="GO:0031591">
    <property type="term" value="P:wybutosine biosynthetic process"/>
    <property type="evidence" value="ECO:0007669"/>
    <property type="project" value="InterPro"/>
</dbReference>
<dbReference type="Proteomes" id="UP000326877">
    <property type="component" value="Unassembled WGS sequence"/>
</dbReference>
<keyword evidence="2" id="KW-0963">Cytoplasm</keyword>
<reference evidence="5" key="1">
    <citation type="submission" date="2019-04" db="EMBL/GenBank/DDBJ databases">
        <title>Friends and foes A comparative genomics studyof 23 Aspergillus species from section Flavi.</title>
        <authorList>
            <consortium name="DOE Joint Genome Institute"/>
            <person name="Kjaerbolling I."/>
            <person name="Vesth T."/>
            <person name="Frisvad J.C."/>
            <person name="Nybo J.L."/>
            <person name="Theobald S."/>
            <person name="Kildgaard S."/>
            <person name="Isbrandt T."/>
            <person name="Kuo A."/>
            <person name="Sato A."/>
            <person name="Lyhne E.K."/>
            <person name="Kogle M.E."/>
            <person name="Wiebenga A."/>
            <person name="Kun R.S."/>
            <person name="Lubbers R.J."/>
            <person name="Makela M.R."/>
            <person name="Barry K."/>
            <person name="Chovatia M."/>
            <person name="Clum A."/>
            <person name="Daum C."/>
            <person name="Haridas S."/>
            <person name="He G."/>
            <person name="LaButti K."/>
            <person name="Lipzen A."/>
            <person name="Mondo S."/>
            <person name="Riley R."/>
            <person name="Salamov A."/>
            <person name="Simmons B.A."/>
            <person name="Magnuson J.K."/>
            <person name="Henrissat B."/>
            <person name="Mortensen U.H."/>
            <person name="Larsen T.O."/>
            <person name="Devries R.P."/>
            <person name="Grigoriev I.V."/>
            <person name="Machida M."/>
            <person name="Baker S.E."/>
            <person name="Andersen M.R."/>
        </authorList>
    </citation>
    <scope>NUCLEOTIDE SEQUENCE [LARGE SCALE GENOMIC DNA]</scope>
    <source>
        <strain evidence="5">IBT 14317</strain>
    </source>
</reference>
<dbReference type="InterPro" id="IPR026274">
    <property type="entry name" value="tRNA_wybutosine_synth_prot_2"/>
</dbReference>
<dbReference type="SUPFAM" id="SSF53335">
    <property type="entry name" value="S-adenosyl-L-methionine-dependent methyltransferases"/>
    <property type="match status" value="1"/>
</dbReference>
<comment type="catalytic activity">
    <reaction evidence="1">
        <text>4-demethylwyosine(37) in tRNA(Phe) + S-adenosyl-L-methionine = 4-demethyl-7-[(3S)-3-amino-3-carboxypropyl]wyosine(37) in tRNA(Phe) + S-methyl-5'-thioadenosine + H(+)</text>
        <dbReference type="Rhea" id="RHEA:36355"/>
        <dbReference type="Rhea" id="RHEA-COMP:10164"/>
        <dbReference type="Rhea" id="RHEA-COMP:10378"/>
        <dbReference type="ChEBI" id="CHEBI:15378"/>
        <dbReference type="ChEBI" id="CHEBI:17509"/>
        <dbReference type="ChEBI" id="CHEBI:59789"/>
        <dbReference type="ChEBI" id="CHEBI:64315"/>
        <dbReference type="ChEBI" id="CHEBI:73550"/>
        <dbReference type="EC" id="2.5.1.114"/>
    </reaction>
</comment>
<dbReference type="InterPro" id="IPR030382">
    <property type="entry name" value="MeTrfase_TRM5/TYW2"/>
</dbReference>
<sequence length="428" mass="47088">MVQTRPKGDKRAPKPKTQTLNPLQRGIQDFVAQTLPPEALSKYGLSNETLHSHLPKRFTVYEPLLLLPVNAFTTPAPWSALYRDLTNAQREALYASLVQAFSRMGVTHVAINAPIAPTDTQGHENRMRSPAGLVPLYGDFGPVAPSHGDGQPTDSDLKKAFWVRTMQNHGIVQVWAPLYTMFSRGNVTEKARVLGQGAVGFEGLEEGELGGQLVGDVGVVDMYAGIGYFVFSYLKRGVRRVWGWEINGWSVEGLRRGCLENGWGCRVVRVAEDGGLSGNVLELVDSLQDTDRVVLFHGDNRFAAELLGEIRAVMEGRGEWCAVRHVNLGLLPTAVDAWGNACRMIDGERGGWIHVHENVDIREIEPKKDDITAEIGKLRAGVLGLPGVVGLAECRHVEQVKTYAPGVMHCVYDMKLLSYSESLLKTAR</sequence>
<dbReference type="GO" id="GO:0008757">
    <property type="term" value="F:S-adenosylmethionine-dependent methyltransferase activity"/>
    <property type="evidence" value="ECO:0007669"/>
    <property type="project" value="InterPro"/>
</dbReference>
<comment type="pathway">
    <text evidence="2">tRNA modification; wybutosine-tRNA(Phe) biosynthesis.</text>
</comment>
<evidence type="ECO:0000256" key="2">
    <source>
        <dbReference type="PIRNR" id="PIRNR038972"/>
    </source>
</evidence>
<dbReference type="PANTHER" id="PTHR23245">
    <property type="entry name" value="TRNA METHYLTRANSFERASE"/>
    <property type="match status" value="1"/>
</dbReference>
<feature type="compositionally biased region" description="Basic and acidic residues" evidence="3">
    <location>
        <begin position="1"/>
        <end position="12"/>
    </location>
</feature>
<feature type="region of interest" description="Disordered" evidence="3">
    <location>
        <begin position="1"/>
        <end position="20"/>
    </location>
</feature>
<evidence type="ECO:0000256" key="3">
    <source>
        <dbReference type="SAM" id="MobiDB-lite"/>
    </source>
</evidence>
<keyword evidence="5" id="KW-0489">Methyltransferase</keyword>
<keyword evidence="2" id="KW-0949">S-adenosyl-L-methionine</keyword>
<dbReference type="PIRSF" id="PIRSF038972">
    <property type="entry name" value="Trm12"/>
    <property type="match status" value="1"/>
</dbReference>
<evidence type="ECO:0000259" key="4">
    <source>
        <dbReference type="PROSITE" id="PS51684"/>
    </source>
</evidence>
<dbReference type="InterPro" id="IPR029063">
    <property type="entry name" value="SAM-dependent_MTases_sf"/>
</dbReference>
<dbReference type="GO" id="GO:0008175">
    <property type="term" value="F:tRNA methyltransferase activity"/>
    <property type="evidence" value="ECO:0007669"/>
    <property type="project" value="TreeGrafter"/>
</dbReference>
<dbReference type="OrthoDB" id="2387925at2759"/>
<organism evidence="5">
    <name type="scientific">Petromyces alliaceus</name>
    <name type="common">Aspergillus alliaceus</name>
    <dbReference type="NCBI Taxonomy" id="209559"/>
    <lineage>
        <taxon>Eukaryota</taxon>
        <taxon>Fungi</taxon>
        <taxon>Dikarya</taxon>
        <taxon>Ascomycota</taxon>
        <taxon>Pezizomycotina</taxon>
        <taxon>Eurotiomycetes</taxon>
        <taxon>Eurotiomycetidae</taxon>
        <taxon>Eurotiales</taxon>
        <taxon>Aspergillaceae</taxon>
        <taxon>Aspergillus</taxon>
        <taxon>Aspergillus subgen. Circumdati</taxon>
    </lineage>
</organism>
<dbReference type="Gene3D" id="3.40.50.150">
    <property type="entry name" value="Vaccinia Virus protein VP39"/>
    <property type="match status" value="1"/>
</dbReference>
<dbReference type="AlphaFoldDB" id="A0A5N7CIR7"/>
<gene>
    <name evidence="5" type="ORF">BDV23DRAFT_180181</name>
</gene>
<dbReference type="EMBL" id="ML735226">
    <property type="protein sequence ID" value="KAE8394066.1"/>
    <property type="molecule type" value="Genomic_DNA"/>
</dbReference>
<keyword evidence="2" id="KW-0819">tRNA processing</keyword>